<protein>
    <submittedName>
        <fullName evidence="1">Uncharacterized protein</fullName>
    </submittedName>
</protein>
<dbReference type="Proteomes" id="UP001519460">
    <property type="component" value="Unassembled WGS sequence"/>
</dbReference>
<dbReference type="AlphaFoldDB" id="A0ABD0KT43"/>
<accession>A0ABD0KT43</accession>
<comment type="caution">
    <text evidence="1">The sequence shown here is derived from an EMBL/GenBank/DDBJ whole genome shotgun (WGS) entry which is preliminary data.</text>
</comment>
<proteinExistence type="predicted"/>
<reference evidence="1 2" key="1">
    <citation type="journal article" date="2023" name="Sci. Data">
        <title>Genome assembly of the Korean intertidal mud-creeper Batillaria attramentaria.</title>
        <authorList>
            <person name="Patra A.K."/>
            <person name="Ho P.T."/>
            <person name="Jun S."/>
            <person name="Lee S.J."/>
            <person name="Kim Y."/>
            <person name="Won Y.J."/>
        </authorList>
    </citation>
    <scope>NUCLEOTIDE SEQUENCE [LARGE SCALE GENOMIC DNA]</scope>
    <source>
        <strain evidence="1">Wonlab-2016</strain>
    </source>
</reference>
<evidence type="ECO:0000313" key="1">
    <source>
        <dbReference type="EMBL" id="KAK7490342.1"/>
    </source>
</evidence>
<evidence type="ECO:0000313" key="2">
    <source>
        <dbReference type="Proteomes" id="UP001519460"/>
    </source>
</evidence>
<name>A0ABD0KT43_9CAEN</name>
<organism evidence="1 2">
    <name type="scientific">Batillaria attramentaria</name>
    <dbReference type="NCBI Taxonomy" id="370345"/>
    <lineage>
        <taxon>Eukaryota</taxon>
        <taxon>Metazoa</taxon>
        <taxon>Spiralia</taxon>
        <taxon>Lophotrochozoa</taxon>
        <taxon>Mollusca</taxon>
        <taxon>Gastropoda</taxon>
        <taxon>Caenogastropoda</taxon>
        <taxon>Sorbeoconcha</taxon>
        <taxon>Cerithioidea</taxon>
        <taxon>Batillariidae</taxon>
        <taxon>Batillaria</taxon>
    </lineage>
</organism>
<keyword evidence="2" id="KW-1185">Reference proteome</keyword>
<gene>
    <name evidence="1" type="ORF">BaRGS_00018321</name>
</gene>
<sequence length="91" mass="10481">MQDLLKVANGHISWSCLMLQQNHAKLLSLLILAVHEATFSPVLLTFTSLHLNHMSEESNLLRSAFAQMMLITKRWQDDNLWHSTVQNEMHA</sequence>
<dbReference type="EMBL" id="JACVVK020000127">
    <property type="protein sequence ID" value="KAK7490342.1"/>
    <property type="molecule type" value="Genomic_DNA"/>
</dbReference>